<evidence type="ECO:0000256" key="6">
    <source>
        <dbReference type="ARBA" id="ARBA00022801"/>
    </source>
</evidence>
<dbReference type="OrthoDB" id="3847604at2"/>
<dbReference type="Proteomes" id="UP000195331">
    <property type="component" value="Plasmid unnamed1"/>
</dbReference>
<accession>A0A1Y0CGV1</accession>
<dbReference type="GO" id="GO:0016787">
    <property type="term" value="F:hydrolase activity"/>
    <property type="evidence" value="ECO:0007669"/>
    <property type="project" value="UniProtKB-KW"/>
</dbReference>
<dbReference type="PANTHER" id="PTHR40765">
    <property type="entry name" value="ESX-2 SECRETION SYSTEM ATPASE ECCB2"/>
    <property type="match status" value="1"/>
</dbReference>
<keyword evidence="12" id="KW-1185">Reference proteome</keyword>
<evidence type="ECO:0000256" key="8">
    <source>
        <dbReference type="ARBA" id="ARBA00022989"/>
    </source>
</evidence>
<evidence type="ECO:0000256" key="4">
    <source>
        <dbReference type="ARBA" id="ARBA00022692"/>
    </source>
</evidence>
<dbReference type="InterPro" id="IPR044857">
    <property type="entry name" value="T7SS_EccB_R1"/>
</dbReference>
<comment type="similarity">
    <text evidence="2">Belongs to the EccB family.</text>
</comment>
<dbReference type="KEGG" id="mdx:BTO20_36935"/>
<keyword evidence="8 10" id="KW-1133">Transmembrane helix</keyword>
<evidence type="ECO:0000256" key="7">
    <source>
        <dbReference type="ARBA" id="ARBA00022840"/>
    </source>
</evidence>
<proteinExistence type="inferred from homology"/>
<comment type="subcellular location">
    <subcellularLocation>
        <location evidence="1">Cell membrane</location>
        <topology evidence="1">Single-pass membrane protein</topology>
    </subcellularLocation>
</comment>
<evidence type="ECO:0000256" key="9">
    <source>
        <dbReference type="ARBA" id="ARBA00023136"/>
    </source>
</evidence>
<dbReference type="GO" id="GO:0005576">
    <property type="term" value="C:extracellular region"/>
    <property type="evidence" value="ECO:0007669"/>
    <property type="project" value="TreeGrafter"/>
</dbReference>
<evidence type="ECO:0000313" key="12">
    <source>
        <dbReference type="Proteomes" id="UP000195331"/>
    </source>
</evidence>
<feature type="transmembrane region" description="Helical" evidence="10">
    <location>
        <begin position="56"/>
        <end position="80"/>
    </location>
</feature>
<dbReference type="Pfam" id="PF05108">
    <property type="entry name" value="T7SS_ESX1_EccB"/>
    <property type="match status" value="1"/>
</dbReference>
<dbReference type="InterPro" id="IPR042485">
    <property type="entry name" value="T7SS_EccB_R3"/>
</dbReference>
<evidence type="ECO:0000256" key="2">
    <source>
        <dbReference type="ARBA" id="ARBA00008149"/>
    </source>
</evidence>
<keyword evidence="3" id="KW-1003">Cell membrane</keyword>
<keyword evidence="7" id="KW-0067">ATP-binding</keyword>
<evidence type="ECO:0000256" key="10">
    <source>
        <dbReference type="SAM" id="Phobius"/>
    </source>
</evidence>
<dbReference type="GO" id="GO:0005524">
    <property type="term" value="F:ATP binding"/>
    <property type="evidence" value="ECO:0007669"/>
    <property type="project" value="UniProtKB-KW"/>
</dbReference>
<keyword evidence="5" id="KW-0547">Nucleotide-binding</keyword>
<dbReference type="AlphaFoldDB" id="A0A1Y0CGV1"/>
<dbReference type="GO" id="GO:0005886">
    <property type="term" value="C:plasma membrane"/>
    <property type="evidence" value="ECO:0007669"/>
    <property type="project" value="UniProtKB-SubCell"/>
</dbReference>
<dbReference type="PANTHER" id="PTHR40765:SF2">
    <property type="entry name" value="ESX-2 SECRETION SYSTEM ATPASE ECCB2"/>
    <property type="match status" value="1"/>
</dbReference>
<dbReference type="NCBIfam" id="TIGR03919">
    <property type="entry name" value="T7SS_EccB"/>
    <property type="match status" value="1"/>
</dbReference>
<organism evidence="11 12">
    <name type="scientific">Mycobacterium dioxanotrophicus</name>
    <dbReference type="NCBI Taxonomy" id="482462"/>
    <lineage>
        <taxon>Bacteria</taxon>
        <taxon>Bacillati</taxon>
        <taxon>Actinomycetota</taxon>
        <taxon>Actinomycetes</taxon>
        <taxon>Mycobacteriales</taxon>
        <taxon>Mycobacteriaceae</taxon>
        <taxon>Mycobacterium</taxon>
    </lineage>
</organism>
<dbReference type="Gene3D" id="3.30.2390.20">
    <property type="entry name" value="Type VII secretion system EccB, repeat 1 domain"/>
    <property type="match status" value="1"/>
</dbReference>
<keyword evidence="11" id="KW-0614">Plasmid</keyword>
<reference evidence="11 12" key="1">
    <citation type="submission" date="2017-04" db="EMBL/GenBank/DDBJ databases">
        <title>Whole Genome Sequence of 1,4-Dioxane Degrading Bacterium Mycobacterium dioxanotrophicus PH-06.</title>
        <authorList>
            <person name="He Y."/>
        </authorList>
    </citation>
    <scope>NUCLEOTIDE SEQUENCE [LARGE SCALE GENOMIC DNA]</scope>
    <source>
        <strain evidence="11 12">PH-06</strain>
        <plasmid evidence="11 12">unnamed1</plasmid>
    </source>
</reference>
<keyword evidence="9 10" id="KW-0472">Membrane</keyword>
<dbReference type="Gene3D" id="2.40.50.910">
    <property type="entry name" value="Type VII secretion system EccB, repeat 3 domain"/>
    <property type="match status" value="1"/>
</dbReference>
<dbReference type="InterPro" id="IPR007795">
    <property type="entry name" value="T7SS_EccB"/>
</dbReference>
<protein>
    <submittedName>
        <fullName evidence="11">Type VII secretion protein EccB</fullName>
    </submittedName>
</protein>
<dbReference type="EMBL" id="CP020810">
    <property type="protein sequence ID" value="ART74237.1"/>
    <property type="molecule type" value="Genomic_DNA"/>
</dbReference>
<dbReference type="RefSeq" id="WP_087083379.1">
    <property type="nucleotide sequence ID" value="NZ_CP020810.1"/>
</dbReference>
<name>A0A1Y0CGV1_9MYCO</name>
<evidence type="ECO:0000256" key="5">
    <source>
        <dbReference type="ARBA" id="ARBA00022741"/>
    </source>
</evidence>
<keyword evidence="6" id="KW-0378">Hydrolase</keyword>
<keyword evidence="4 10" id="KW-0812">Transmembrane</keyword>
<evidence type="ECO:0000256" key="3">
    <source>
        <dbReference type="ARBA" id="ARBA00022475"/>
    </source>
</evidence>
<sequence length="514" mass="53809">MTEPRRTHRAERRRGGTGLTYASLEQVAAWRFLWHRMAVAVARHSVRLVHDPSKNYGAAATVGVVIAALALGVCFVLSWLRPVGQIGNSKLVADRGSGALFVDVNSTMHPVLNLASARLILGQDASPTLVPMAQIEERPIGPTVGIVGAPNDLTPRTPTNTGWGLCDKAGTAGTLASPQVTALTGQAELGDWAHEMASPEAVLMTYGGSVFLVTDGHRSQLDLADKPVMLALGLQAGNLRPTPMSRALYEALIPTAPLRVPDVPSPGGPVGYAGPGLAVVSGSVVKSRSATGDDQFFVALPAGLQMIPETVALMLHNANVSGQGRVLDVEAPVVAAAPQAVGFDVSMYPNGPVKLLDKAAEPVTCVMWRKDSGSPQATVTTVSGRRLPIAQGEESRVIRMVSAQSGQQSADEVYLGPGSANFVQVTGVEPDSGRSESVWWIGHSGVRFGIETSDRQHDPLRALGLSGVAPTPAPWAVVRWLPAGPALSRQSAMVEHDTLGANPAAAPMSEKGTR</sequence>
<evidence type="ECO:0000313" key="11">
    <source>
        <dbReference type="EMBL" id="ART74237.1"/>
    </source>
</evidence>
<geneLocation type="plasmid" evidence="11 12">
    <name>unnamed1</name>
</geneLocation>
<evidence type="ECO:0000256" key="1">
    <source>
        <dbReference type="ARBA" id="ARBA00004162"/>
    </source>
</evidence>
<gene>
    <name evidence="11" type="ORF">BTO20_36935</name>
</gene>